<accession>A0AB34G699</accession>
<evidence type="ECO:0000313" key="1">
    <source>
        <dbReference type="EMBL" id="KAJ6447268.1"/>
    </source>
</evidence>
<keyword evidence="2" id="KW-1185">Reference proteome</keyword>
<gene>
    <name evidence="1" type="ORF">O9K51_02043</name>
</gene>
<evidence type="ECO:0000313" key="2">
    <source>
        <dbReference type="Proteomes" id="UP001163105"/>
    </source>
</evidence>
<dbReference type="AlphaFoldDB" id="A0AB34G699"/>
<comment type="caution">
    <text evidence="1">The sequence shown here is derived from an EMBL/GenBank/DDBJ whole genome shotgun (WGS) entry which is preliminary data.</text>
</comment>
<organism evidence="1 2">
    <name type="scientific">Purpureocillium lavendulum</name>
    <dbReference type="NCBI Taxonomy" id="1247861"/>
    <lineage>
        <taxon>Eukaryota</taxon>
        <taxon>Fungi</taxon>
        <taxon>Dikarya</taxon>
        <taxon>Ascomycota</taxon>
        <taxon>Pezizomycotina</taxon>
        <taxon>Sordariomycetes</taxon>
        <taxon>Hypocreomycetidae</taxon>
        <taxon>Hypocreales</taxon>
        <taxon>Ophiocordycipitaceae</taxon>
        <taxon>Purpureocillium</taxon>
    </lineage>
</organism>
<protein>
    <submittedName>
        <fullName evidence="1">Polarity protein BemA</fullName>
    </submittedName>
</protein>
<dbReference type="EMBL" id="JAQHRD010000001">
    <property type="protein sequence ID" value="KAJ6447268.1"/>
    <property type="molecule type" value="Genomic_DNA"/>
</dbReference>
<proteinExistence type="predicted"/>
<sequence>MAPTRPCVLLLSLNMPPWFSEMYAPLLDAAAAKANVTHAQDAPSAVRLLEERSSAVLVTDEALTLPENAHVWQAVLGYVRRGGVAVVMGTFSSFARYDDIKPFFAQAGLLWEAGAYTRETFALDKATVDEATSTKLLPEYSQKALFVKNVAPAEAWYKVKPDEDSDDESSVSAPKDTTFGGSTAVALGRVGAGKVGYIGDVNAEIGSDIVVLAMCGLV</sequence>
<dbReference type="Proteomes" id="UP001163105">
    <property type="component" value="Unassembled WGS sequence"/>
</dbReference>
<reference evidence="1" key="1">
    <citation type="submission" date="2023-01" db="EMBL/GenBank/DDBJ databases">
        <title>The growth and conidiation of Purpureocillium lavendulum are regulated by nitrogen source and histone H3K14 acetylation.</title>
        <authorList>
            <person name="Tang P."/>
            <person name="Han J."/>
            <person name="Zhang C."/>
            <person name="Tang P."/>
            <person name="Qi F."/>
            <person name="Zhang K."/>
            <person name="Liang L."/>
        </authorList>
    </citation>
    <scope>NUCLEOTIDE SEQUENCE</scope>
    <source>
        <strain evidence="1">YMF1.00683</strain>
    </source>
</reference>
<name>A0AB34G699_9HYPO</name>